<feature type="compositionally biased region" description="Low complexity" evidence="1">
    <location>
        <begin position="978"/>
        <end position="994"/>
    </location>
</feature>
<dbReference type="Pfam" id="PF23411">
    <property type="entry name" value="Beta-prop_Vps41"/>
    <property type="match status" value="1"/>
</dbReference>
<accession>A0A5N6L1B8</accession>
<dbReference type="EMBL" id="VIBQ01000057">
    <property type="protein sequence ID" value="KAB8532558.1"/>
    <property type="molecule type" value="Genomic_DNA"/>
</dbReference>
<dbReference type="GO" id="GO:0034058">
    <property type="term" value="P:endosomal vesicle fusion"/>
    <property type="evidence" value="ECO:0007669"/>
    <property type="project" value="TreeGrafter"/>
</dbReference>
<reference evidence="3 4" key="1">
    <citation type="submission" date="2019-06" db="EMBL/GenBank/DDBJ databases">
        <title>A chromosomal-level reference genome of Carpinus fangiana (Coryloideae, Betulaceae).</title>
        <authorList>
            <person name="Yang X."/>
            <person name="Wang Z."/>
            <person name="Zhang L."/>
            <person name="Hao G."/>
            <person name="Liu J."/>
            <person name="Yang Y."/>
        </authorList>
    </citation>
    <scope>NUCLEOTIDE SEQUENCE [LARGE SCALE GENOMIC DNA]</scope>
    <source>
        <strain evidence="3">Cfa_2016G</strain>
        <tissue evidence="3">Leaf</tissue>
    </source>
</reference>
<feature type="compositionally biased region" description="Low complexity" evidence="1">
    <location>
        <begin position="154"/>
        <end position="164"/>
    </location>
</feature>
<dbReference type="InterPro" id="IPR057780">
    <property type="entry name" value="Beta-prop_Vps41"/>
</dbReference>
<name>A0A5N6L1B8_9ROSI</name>
<dbReference type="PANTHER" id="PTHR12616">
    <property type="entry name" value="VACUOLAR PROTEIN SORTING VPS41"/>
    <property type="match status" value="1"/>
</dbReference>
<sequence length="1100" mass="119455">MFLSGGLSGNLILTTGGRTGVSSDANTNSAAAAASGWLGSIGLSSNTGKDAVLHSGEGSISTIAWSRSGKYVAWVNEQGIKIMRSSLGLDRGDADYAWRRIAHIDHPSRQAWEGMSGVWKARAHWSDERYLEQDDNTALSELSGGNSGLQRKPSTSSTSTSHSTGARPERGFNVVERLIVGWGDTVWIIDVRPGGASEGRPGTLQRSTGKASIVHQFVISDGIVSGLSQYTQSLLLVMVFRTRDDDDQPVASEKGDAPKKGIRKRRNALPPDLRLIDLSMSPEQEVDVEGLTFSRFESLSASDYNVSTVFVPSAAVPTSAQLRRFGSLGVGAIGGAIWDAGKQSTRLFSSSASVLSGSSGGGDKQSVGKTSDHVVPEDLQRKPASPGLLTPGLKIFVHSPFDCILAMKREESDRLKWLLERKCYDEAWHLVDNRPDIVSTDIDEESRPGTPLKTDGGLAEFFEDDSSSHSAVDAQRGFYSAAEKEKRRIGDLWVEQLVARHEWRQAAETAGKVIGTSSRWEHWIWTFAEAEKFDDITPHIPIRGLKSRLPSTVYEVVLAHYLKTDMLRFEQLMGTWDPSLFDAESIANTIHGKLGSSNVRETTVQGGIKGRDWRILQNALAKLYIEDSKPTEALYCYLLTKNGQAALDLVRRYKLLAAISDKVYSFATVNIDDEQLKGHTANIDQLESLSADAIQMLAAGALQNLIPVSSVIDQMEPFQPTSAPFLFFYFKTLWNGDIAEDMDDAKSVAPSTQPVRRHRFARKGIAATATASTRALLAPFVNTSVSLFAEYSRPLLGDLLKSSDDSGVPLTDEAGFYEHALAECERRNYVPELVSLLSATGQNRRALHLIIDKIGDVKQAIDFAKEVDDEDLWDDLLNYSMDKPAFVKGLLIQGGSSGGMLKPEDLVRRIPTGLDVPGLKEGLVAVLRDSDIQASIAEGAARVSHSEVALRLDALVQGRMKGVPFDVEPDEDSSTQEANGAVDDGGADATGHAGSRTGQCAICTELLRGNTLAEVEDGASRGDHLLAFQCGHIYHLECLLDHITTPDNADRIGELQRHLEDEEYEEPTGVAGRHSTGAKMARAQTIGSVLGDTGCSVCER</sequence>
<dbReference type="GO" id="GO:0006623">
    <property type="term" value="P:protein targeting to vacuole"/>
    <property type="evidence" value="ECO:0007669"/>
    <property type="project" value="InterPro"/>
</dbReference>
<comment type="caution">
    <text evidence="3">The sequence shown here is derived from an EMBL/GenBank/DDBJ whole genome shotgun (WGS) entry which is preliminary data.</text>
</comment>
<dbReference type="GO" id="GO:0005770">
    <property type="term" value="C:late endosome"/>
    <property type="evidence" value="ECO:0007669"/>
    <property type="project" value="TreeGrafter"/>
</dbReference>
<feature type="region of interest" description="Disordered" evidence="1">
    <location>
        <begin position="356"/>
        <end position="386"/>
    </location>
</feature>
<dbReference type="Proteomes" id="UP000327013">
    <property type="component" value="Unassembled WGS sequence"/>
</dbReference>
<dbReference type="GO" id="GO:0016236">
    <property type="term" value="P:macroautophagy"/>
    <property type="evidence" value="ECO:0007669"/>
    <property type="project" value="TreeGrafter"/>
</dbReference>
<dbReference type="AlphaFoldDB" id="A0A5N6L1B8"/>
<gene>
    <name evidence="3" type="ORF">FH972_025503</name>
</gene>
<dbReference type="InterPro" id="IPR011990">
    <property type="entry name" value="TPR-like_helical_dom_sf"/>
</dbReference>
<dbReference type="SUPFAM" id="SSF57850">
    <property type="entry name" value="RING/U-box"/>
    <property type="match status" value="1"/>
</dbReference>
<feature type="compositionally biased region" description="Basic and acidic residues" evidence="1">
    <location>
        <begin position="370"/>
        <end position="381"/>
    </location>
</feature>
<dbReference type="PANTHER" id="PTHR12616:SF1">
    <property type="entry name" value="VACUOLAR PROTEIN SORTING-ASSOCIATED PROTEIN 41 HOMOLOG"/>
    <property type="match status" value="1"/>
</dbReference>
<feature type="region of interest" description="Disordered" evidence="1">
    <location>
        <begin position="141"/>
        <end position="168"/>
    </location>
</feature>
<feature type="domain" description="Vps41 beta-propeller" evidence="2">
    <location>
        <begin position="175"/>
        <end position="307"/>
    </location>
</feature>
<keyword evidence="4" id="KW-1185">Reference proteome</keyword>
<feature type="compositionally biased region" description="Polar residues" evidence="1">
    <location>
        <begin position="141"/>
        <end position="153"/>
    </location>
</feature>
<dbReference type="GO" id="GO:0030897">
    <property type="term" value="C:HOPS complex"/>
    <property type="evidence" value="ECO:0007669"/>
    <property type="project" value="TreeGrafter"/>
</dbReference>
<dbReference type="CDD" id="cd16448">
    <property type="entry name" value="RING-H2"/>
    <property type="match status" value="1"/>
</dbReference>
<dbReference type="Pfam" id="PF23556">
    <property type="entry name" value="TPR_Vps41"/>
    <property type="match status" value="1"/>
</dbReference>
<dbReference type="OrthoDB" id="1746881at2759"/>
<organism evidence="3 4">
    <name type="scientific">Carpinus fangiana</name>
    <dbReference type="NCBI Taxonomy" id="176857"/>
    <lineage>
        <taxon>Eukaryota</taxon>
        <taxon>Viridiplantae</taxon>
        <taxon>Streptophyta</taxon>
        <taxon>Embryophyta</taxon>
        <taxon>Tracheophyta</taxon>
        <taxon>Spermatophyta</taxon>
        <taxon>Magnoliopsida</taxon>
        <taxon>eudicotyledons</taxon>
        <taxon>Gunneridae</taxon>
        <taxon>Pentapetalae</taxon>
        <taxon>rosids</taxon>
        <taxon>fabids</taxon>
        <taxon>Fagales</taxon>
        <taxon>Betulaceae</taxon>
        <taxon>Carpinus</taxon>
    </lineage>
</organism>
<protein>
    <recommendedName>
        <fullName evidence="2">Vps41 beta-propeller domain-containing protein</fullName>
    </recommendedName>
</protein>
<evidence type="ECO:0000256" key="1">
    <source>
        <dbReference type="SAM" id="MobiDB-lite"/>
    </source>
</evidence>
<evidence type="ECO:0000259" key="2">
    <source>
        <dbReference type="Pfam" id="PF23411"/>
    </source>
</evidence>
<evidence type="ECO:0000313" key="4">
    <source>
        <dbReference type="Proteomes" id="UP000327013"/>
    </source>
</evidence>
<evidence type="ECO:0000313" key="3">
    <source>
        <dbReference type="EMBL" id="KAB8532558.1"/>
    </source>
</evidence>
<proteinExistence type="predicted"/>
<feature type="region of interest" description="Disordered" evidence="1">
    <location>
        <begin position="966"/>
        <end position="995"/>
    </location>
</feature>
<dbReference type="GO" id="GO:0009267">
    <property type="term" value="P:cellular response to starvation"/>
    <property type="evidence" value="ECO:0007669"/>
    <property type="project" value="TreeGrafter"/>
</dbReference>
<dbReference type="Gene3D" id="1.25.40.10">
    <property type="entry name" value="Tetratricopeptide repeat domain"/>
    <property type="match status" value="1"/>
</dbReference>
<dbReference type="InterPro" id="IPR045111">
    <property type="entry name" value="Vps41/Vps8"/>
</dbReference>